<evidence type="ECO:0000256" key="4">
    <source>
        <dbReference type="ARBA" id="ARBA00023163"/>
    </source>
</evidence>
<comment type="similarity">
    <text evidence="1">Belongs to the BlaI transcriptional regulatory family.</text>
</comment>
<reference evidence="5 6" key="1">
    <citation type="submission" date="2021-01" db="EMBL/GenBank/DDBJ databases">
        <title>Actinoplanes sp. nov. LDG1-06 isolated from lichen.</title>
        <authorList>
            <person name="Saeng-In P."/>
            <person name="Phongsopitanun W."/>
            <person name="Kanchanasin P."/>
            <person name="Yuki M."/>
            <person name="Kudo T."/>
            <person name="Ohkuma M."/>
            <person name="Tanasupawat S."/>
        </authorList>
    </citation>
    <scope>NUCLEOTIDE SEQUENCE [LARGE SCALE GENOMIC DNA]</scope>
    <source>
        <strain evidence="5 6">LDG1-06</strain>
    </source>
</reference>
<evidence type="ECO:0000313" key="5">
    <source>
        <dbReference type="EMBL" id="MBM2619395.1"/>
    </source>
</evidence>
<sequence>MAVLWAAGRPMSASEVQQQVGGDLAYNTVQTILIRLHEKKTLQRERAGRGHVYWPVEDESTAAASQMRAALANRPDRHAVLQRFAASLDESDAEVLRQLLAETDHQRGT</sequence>
<organism evidence="5 6">
    <name type="scientific">Paractinoplanes ovalisporus</name>
    <dbReference type="NCBI Taxonomy" id="2810368"/>
    <lineage>
        <taxon>Bacteria</taxon>
        <taxon>Bacillati</taxon>
        <taxon>Actinomycetota</taxon>
        <taxon>Actinomycetes</taxon>
        <taxon>Micromonosporales</taxon>
        <taxon>Micromonosporaceae</taxon>
        <taxon>Paractinoplanes</taxon>
    </lineage>
</organism>
<dbReference type="Proteomes" id="UP000632138">
    <property type="component" value="Unassembled WGS sequence"/>
</dbReference>
<protein>
    <submittedName>
        <fullName evidence="5">BlaI/MecI/CopY family transcriptional regulator</fullName>
    </submittedName>
</protein>
<evidence type="ECO:0000256" key="3">
    <source>
        <dbReference type="ARBA" id="ARBA00023125"/>
    </source>
</evidence>
<dbReference type="Gene3D" id="1.10.10.10">
    <property type="entry name" value="Winged helix-like DNA-binding domain superfamily/Winged helix DNA-binding domain"/>
    <property type="match status" value="1"/>
</dbReference>
<dbReference type="InterPro" id="IPR036390">
    <property type="entry name" value="WH_DNA-bd_sf"/>
</dbReference>
<evidence type="ECO:0000313" key="6">
    <source>
        <dbReference type="Proteomes" id="UP000632138"/>
    </source>
</evidence>
<dbReference type="Pfam" id="PF03965">
    <property type="entry name" value="Penicillinase_R"/>
    <property type="match status" value="1"/>
</dbReference>
<keyword evidence="2" id="KW-0805">Transcription regulation</keyword>
<dbReference type="InterPro" id="IPR005650">
    <property type="entry name" value="BlaI_family"/>
</dbReference>
<keyword evidence="4" id="KW-0804">Transcription</keyword>
<dbReference type="SUPFAM" id="SSF46785">
    <property type="entry name" value="Winged helix' DNA-binding domain"/>
    <property type="match status" value="1"/>
</dbReference>
<evidence type="ECO:0000256" key="1">
    <source>
        <dbReference type="ARBA" id="ARBA00011046"/>
    </source>
</evidence>
<evidence type="ECO:0000256" key="2">
    <source>
        <dbReference type="ARBA" id="ARBA00023015"/>
    </source>
</evidence>
<name>A0ABS2AHS6_9ACTN</name>
<keyword evidence="3" id="KW-0238">DNA-binding</keyword>
<accession>A0ABS2AHS6</accession>
<gene>
    <name evidence="5" type="ORF">JIG36_27965</name>
</gene>
<dbReference type="Gene3D" id="6.10.140.850">
    <property type="match status" value="1"/>
</dbReference>
<keyword evidence="6" id="KW-1185">Reference proteome</keyword>
<dbReference type="EMBL" id="JAENHP010000010">
    <property type="protein sequence ID" value="MBM2619395.1"/>
    <property type="molecule type" value="Genomic_DNA"/>
</dbReference>
<comment type="caution">
    <text evidence="5">The sequence shown here is derived from an EMBL/GenBank/DDBJ whole genome shotgun (WGS) entry which is preliminary data.</text>
</comment>
<proteinExistence type="inferred from homology"/>
<dbReference type="InterPro" id="IPR036388">
    <property type="entry name" value="WH-like_DNA-bd_sf"/>
</dbReference>